<dbReference type="AlphaFoldDB" id="A0A9P9YBJ2"/>
<feature type="compositionally biased region" description="Basic and acidic residues" evidence="1">
    <location>
        <begin position="288"/>
        <end position="297"/>
    </location>
</feature>
<sequence>MANLNGTFDWDAINVGDYKLDHSQNFFAESKNNKENNNVNAPRLSICPTPQKIGREALEHKVELKSKPQEPKPKIPADQCFSNVPHLVDICPTPQKIDREQGDGVKVNVKLKQQTVEESIVKTERVPIVETKTVPIVETESEPQEPNTSTKIPADPGQKQQSDIKQIIPLGWGEDKAHEGVGSVVNVRLEWTPMRHRDDEAAGAGAGTTSTPKAYKYKDVYESKRQQALRRRSEEESKARQFHSRPMPNFKAIHKRIDDMVVTHSITVPTTPETIKHWQATVERRRRAQDQDPERPHPAGVTRSKPLHLRSEQRLRDRQEFDAAVQVNPDHKKNVRILGRYHSLGDYRN</sequence>
<evidence type="ECO:0000313" key="3">
    <source>
        <dbReference type="Proteomes" id="UP001059596"/>
    </source>
</evidence>
<gene>
    <name evidence="2" type="ORF">M5D96_013356</name>
</gene>
<feature type="region of interest" description="Disordered" evidence="1">
    <location>
        <begin position="282"/>
        <end position="327"/>
    </location>
</feature>
<protein>
    <submittedName>
        <fullName evidence="2">Uncharacterized protein</fullName>
    </submittedName>
</protein>
<evidence type="ECO:0000256" key="1">
    <source>
        <dbReference type="SAM" id="MobiDB-lite"/>
    </source>
</evidence>
<feature type="region of interest" description="Disordered" evidence="1">
    <location>
        <begin position="224"/>
        <end position="243"/>
    </location>
</feature>
<proteinExistence type="predicted"/>
<keyword evidence="3" id="KW-1185">Reference proteome</keyword>
<reference evidence="2" key="1">
    <citation type="journal article" date="2023" name="Genome Biol. Evol.">
        <title>Long-read-based Genome Assembly of Drosophila gunungcola Reveals Fewer Chemosensory Genes in Flower-breeding Species.</title>
        <authorList>
            <person name="Negi A."/>
            <person name="Liao B.Y."/>
            <person name="Yeh S.D."/>
        </authorList>
    </citation>
    <scope>NUCLEOTIDE SEQUENCE</scope>
    <source>
        <strain evidence="2">Sukarami</strain>
    </source>
</reference>
<comment type="caution">
    <text evidence="2">The sequence shown here is derived from an EMBL/GenBank/DDBJ whole genome shotgun (WGS) entry which is preliminary data.</text>
</comment>
<dbReference type="EMBL" id="JAMKOV010000092">
    <property type="protein sequence ID" value="KAI8033901.1"/>
    <property type="molecule type" value="Genomic_DNA"/>
</dbReference>
<organism evidence="2 3">
    <name type="scientific">Drosophila gunungcola</name>
    <name type="common">fruit fly</name>
    <dbReference type="NCBI Taxonomy" id="103775"/>
    <lineage>
        <taxon>Eukaryota</taxon>
        <taxon>Metazoa</taxon>
        <taxon>Ecdysozoa</taxon>
        <taxon>Arthropoda</taxon>
        <taxon>Hexapoda</taxon>
        <taxon>Insecta</taxon>
        <taxon>Pterygota</taxon>
        <taxon>Neoptera</taxon>
        <taxon>Endopterygota</taxon>
        <taxon>Diptera</taxon>
        <taxon>Brachycera</taxon>
        <taxon>Muscomorpha</taxon>
        <taxon>Ephydroidea</taxon>
        <taxon>Drosophilidae</taxon>
        <taxon>Drosophila</taxon>
        <taxon>Sophophora</taxon>
    </lineage>
</organism>
<feature type="region of interest" description="Disordered" evidence="1">
    <location>
        <begin position="138"/>
        <end position="161"/>
    </location>
</feature>
<name>A0A9P9YBJ2_9MUSC</name>
<evidence type="ECO:0000313" key="2">
    <source>
        <dbReference type="EMBL" id="KAI8033901.1"/>
    </source>
</evidence>
<feature type="compositionally biased region" description="Basic and acidic residues" evidence="1">
    <location>
        <begin position="224"/>
        <end position="239"/>
    </location>
</feature>
<accession>A0A9P9YBJ2</accession>
<dbReference type="Proteomes" id="UP001059596">
    <property type="component" value="Unassembled WGS sequence"/>
</dbReference>
<feature type="compositionally biased region" description="Basic and acidic residues" evidence="1">
    <location>
        <begin position="309"/>
        <end position="321"/>
    </location>
</feature>